<dbReference type="InterPro" id="IPR000668">
    <property type="entry name" value="Peptidase_C1A_C"/>
</dbReference>
<evidence type="ECO:0000256" key="2">
    <source>
        <dbReference type="ARBA" id="ARBA00022670"/>
    </source>
</evidence>
<evidence type="ECO:0000256" key="1">
    <source>
        <dbReference type="ARBA" id="ARBA00008455"/>
    </source>
</evidence>
<comment type="similarity">
    <text evidence="1">Belongs to the peptidase C1 family.</text>
</comment>
<accession>A0A815MTJ4</accession>
<feature type="non-terminal residue" evidence="8">
    <location>
        <position position="1"/>
    </location>
</feature>
<dbReference type="Pfam" id="PF00112">
    <property type="entry name" value="Peptidase_C1"/>
    <property type="match status" value="1"/>
</dbReference>
<dbReference type="EMBL" id="CAJNOQ010018456">
    <property type="protein sequence ID" value="CAF1428998.1"/>
    <property type="molecule type" value="Genomic_DNA"/>
</dbReference>
<dbReference type="SMART" id="SM00645">
    <property type="entry name" value="Pept_C1"/>
    <property type="match status" value="1"/>
</dbReference>
<keyword evidence="5" id="KW-0472">Membrane</keyword>
<feature type="domain" description="Peptidase C1A papain C-terminal" evidence="6">
    <location>
        <begin position="141"/>
        <end position="357"/>
    </location>
</feature>
<evidence type="ECO:0008006" key="11">
    <source>
        <dbReference type="Google" id="ProtNLM"/>
    </source>
</evidence>
<keyword evidence="2" id="KW-0645">Protease</keyword>
<dbReference type="PANTHER" id="PTHR12411">
    <property type="entry name" value="CYSTEINE PROTEASE FAMILY C1-RELATED"/>
    <property type="match status" value="1"/>
</dbReference>
<dbReference type="SMART" id="SM00848">
    <property type="entry name" value="Inhibitor_I29"/>
    <property type="match status" value="1"/>
</dbReference>
<evidence type="ECO:0000256" key="3">
    <source>
        <dbReference type="ARBA" id="ARBA00022801"/>
    </source>
</evidence>
<keyword evidence="3" id="KW-0378">Hydrolase</keyword>
<dbReference type="GO" id="GO:0006508">
    <property type="term" value="P:proteolysis"/>
    <property type="evidence" value="ECO:0007669"/>
    <property type="project" value="UniProtKB-KW"/>
</dbReference>
<name>A0A815MTJ4_9BILA</name>
<dbReference type="GO" id="GO:0008234">
    <property type="term" value="F:cysteine-type peptidase activity"/>
    <property type="evidence" value="ECO:0007669"/>
    <property type="project" value="UniProtKB-KW"/>
</dbReference>
<dbReference type="AlphaFoldDB" id="A0A815MTJ4"/>
<feature type="transmembrane region" description="Helical" evidence="5">
    <location>
        <begin position="21"/>
        <end position="44"/>
    </location>
</feature>
<dbReference type="SUPFAM" id="SSF54001">
    <property type="entry name" value="Cysteine proteinases"/>
    <property type="match status" value="1"/>
</dbReference>
<dbReference type="InterPro" id="IPR013128">
    <property type="entry name" value="Peptidase_C1A"/>
</dbReference>
<dbReference type="OrthoDB" id="10253408at2759"/>
<dbReference type="InterPro" id="IPR013201">
    <property type="entry name" value="Prot_inhib_I29"/>
</dbReference>
<dbReference type="PRINTS" id="PR00705">
    <property type="entry name" value="PAPAIN"/>
</dbReference>
<comment type="caution">
    <text evidence="8">The sequence shown here is derived from an EMBL/GenBank/DDBJ whole genome shotgun (WGS) entry which is preliminary data.</text>
</comment>
<gene>
    <name evidence="8" type="ORF">GPM918_LOCUS33933</name>
    <name evidence="9" type="ORF">SRO942_LOCUS34628</name>
</gene>
<keyword evidence="5" id="KW-1133">Transmembrane helix</keyword>
<protein>
    <recommendedName>
        <fullName evidence="11">Cathepsin L</fullName>
    </recommendedName>
</protein>
<dbReference type="InterPro" id="IPR038765">
    <property type="entry name" value="Papain-like_cys_pep_sf"/>
</dbReference>
<feature type="domain" description="Cathepsin propeptide inhibitor" evidence="7">
    <location>
        <begin position="48"/>
        <end position="108"/>
    </location>
</feature>
<dbReference type="EMBL" id="CAJOBC010083890">
    <property type="protein sequence ID" value="CAF4308400.1"/>
    <property type="molecule type" value="Genomic_DNA"/>
</dbReference>
<dbReference type="Proteomes" id="UP000663829">
    <property type="component" value="Unassembled WGS sequence"/>
</dbReference>
<dbReference type="Proteomes" id="UP000681722">
    <property type="component" value="Unassembled WGS sequence"/>
</dbReference>
<organism evidence="8 10">
    <name type="scientific">Didymodactylos carnosus</name>
    <dbReference type="NCBI Taxonomy" id="1234261"/>
    <lineage>
        <taxon>Eukaryota</taxon>
        <taxon>Metazoa</taxon>
        <taxon>Spiralia</taxon>
        <taxon>Gnathifera</taxon>
        <taxon>Rotifera</taxon>
        <taxon>Eurotatoria</taxon>
        <taxon>Bdelloidea</taxon>
        <taxon>Philodinida</taxon>
        <taxon>Philodinidae</taxon>
        <taxon>Didymodactylos</taxon>
    </lineage>
</organism>
<keyword evidence="10" id="KW-1185">Reference proteome</keyword>
<dbReference type="FunFam" id="3.90.70.10:FF:000006">
    <property type="entry name" value="Cathepsin S"/>
    <property type="match status" value="1"/>
</dbReference>
<dbReference type="Pfam" id="PF08246">
    <property type="entry name" value="Inhibitor_I29"/>
    <property type="match status" value="1"/>
</dbReference>
<keyword evidence="4" id="KW-0788">Thiol protease</keyword>
<evidence type="ECO:0000313" key="9">
    <source>
        <dbReference type="EMBL" id="CAF4308400.1"/>
    </source>
</evidence>
<dbReference type="CDD" id="cd02248">
    <property type="entry name" value="Peptidase_C1A"/>
    <property type="match status" value="1"/>
</dbReference>
<reference evidence="8" key="1">
    <citation type="submission" date="2021-02" db="EMBL/GenBank/DDBJ databases">
        <authorList>
            <person name="Nowell W R."/>
        </authorList>
    </citation>
    <scope>NUCLEOTIDE SEQUENCE</scope>
</reference>
<evidence type="ECO:0000313" key="10">
    <source>
        <dbReference type="Proteomes" id="UP000663829"/>
    </source>
</evidence>
<keyword evidence="5" id="KW-0812">Transmembrane</keyword>
<proteinExistence type="inferred from homology"/>
<evidence type="ECO:0000313" key="8">
    <source>
        <dbReference type="EMBL" id="CAF1428998.1"/>
    </source>
</evidence>
<sequence>NQTVNILEGKLLLFDKKMKSILLVVLLFVVTVFGLPTTLLSASLDQPWNLFKQLYGKVYTSTEEETDRRKIWEKNLEKIRKHNLEADLDLYSYKMGVNKFTDWTHDEVVRKMIGGFRPELRTTSNNNHDHHTFLPPSDIRIPAEVDWRKEGYVTEVKDELQCGSCWAMTATGALEGQHFKKYKKLISLSEQNLIDCSGAQGNQGCNGGLMDQAFEYIRINKGIDTEKSYPYEGKDGKCRFKRENVGANDTGYVDIKQGSESDLQIAIATIGPISVAMDASHPSFINYKSGVLDEPDCSSENLGHSAVIVGYGTTDKKKDYYIVKNSWGTAWGNEGYILMSRNKNNQCGIATMSSYPLV</sequence>
<evidence type="ECO:0000256" key="4">
    <source>
        <dbReference type="ARBA" id="ARBA00022807"/>
    </source>
</evidence>
<evidence type="ECO:0000256" key="5">
    <source>
        <dbReference type="SAM" id="Phobius"/>
    </source>
</evidence>
<evidence type="ECO:0000259" key="6">
    <source>
        <dbReference type="SMART" id="SM00645"/>
    </source>
</evidence>
<dbReference type="InterPro" id="IPR039417">
    <property type="entry name" value="Peptidase_C1A_papain-like"/>
</dbReference>
<dbReference type="Gene3D" id="3.90.70.10">
    <property type="entry name" value="Cysteine proteinases"/>
    <property type="match status" value="1"/>
</dbReference>
<evidence type="ECO:0000259" key="7">
    <source>
        <dbReference type="SMART" id="SM00848"/>
    </source>
</evidence>